<dbReference type="GO" id="GO:0003841">
    <property type="term" value="F:1-acylglycerol-3-phosphate O-acyltransferase activity"/>
    <property type="evidence" value="ECO:0007669"/>
    <property type="project" value="TreeGrafter"/>
</dbReference>
<name>A0A8J4A1Y6_9ACTN</name>
<organism evidence="5 6">
    <name type="scientific">Virgisporangium ochraceum</name>
    <dbReference type="NCBI Taxonomy" id="65505"/>
    <lineage>
        <taxon>Bacteria</taxon>
        <taxon>Bacillati</taxon>
        <taxon>Actinomycetota</taxon>
        <taxon>Actinomycetes</taxon>
        <taxon>Micromonosporales</taxon>
        <taxon>Micromonosporaceae</taxon>
        <taxon>Virgisporangium</taxon>
    </lineage>
</organism>
<dbReference type="Pfam" id="PF01553">
    <property type="entry name" value="Acyltransferase"/>
    <property type="match status" value="1"/>
</dbReference>
<feature type="domain" description="Phospholipid/glycerol acyltransferase" evidence="4">
    <location>
        <begin position="61"/>
        <end position="179"/>
    </location>
</feature>
<feature type="region of interest" description="Disordered" evidence="3">
    <location>
        <begin position="257"/>
        <end position="280"/>
    </location>
</feature>
<dbReference type="CDD" id="cd07989">
    <property type="entry name" value="LPLAT_AGPAT-like"/>
    <property type="match status" value="1"/>
</dbReference>
<dbReference type="InterPro" id="IPR002123">
    <property type="entry name" value="Plipid/glycerol_acylTrfase"/>
</dbReference>
<accession>A0A8J4A1Y6</accession>
<gene>
    <name evidence="5" type="primary">plsC_2</name>
    <name evidence="5" type="ORF">Voc01_082400</name>
</gene>
<proteinExistence type="predicted"/>
<dbReference type="SUPFAM" id="SSF69593">
    <property type="entry name" value="Glycerol-3-phosphate (1)-acyltransferase"/>
    <property type="match status" value="1"/>
</dbReference>
<comment type="caution">
    <text evidence="5">The sequence shown here is derived from an EMBL/GenBank/DDBJ whole genome shotgun (WGS) entry which is preliminary data.</text>
</comment>
<protein>
    <submittedName>
        <fullName evidence="5">1-acyl-sn-glycerol-3-phosphate acyltransferase</fullName>
    </submittedName>
</protein>
<evidence type="ECO:0000313" key="6">
    <source>
        <dbReference type="Proteomes" id="UP000635606"/>
    </source>
</evidence>
<keyword evidence="1" id="KW-0808">Transferase</keyword>
<sequence>MSTVAGEHGVGPGPTGTATVQAWRAPLVWRVLMVAARVVVGCVGRLRVTGDVPESLRGTPVVVAVNHVGNFDPLVLVAAMRVRRLAPRLLATAGLFRAPVIGRVLRACGHIPVNRRSTSAADALHEAEAALAAGALVALYPEGRIGLDPGMWPERGKTGLARLALRSGATVLPVAQWGAHEVVAYHGAGAMVARFLGSVVRRPVLRVHFGPPVPLDDLPADAPGVALRATERIMSAVTDALEPLRVDEPRLPRHIDATRPLSTARTADRRHRGPVPEERG</sequence>
<keyword evidence="6" id="KW-1185">Reference proteome</keyword>
<dbReference type="AlphaFoldDB" id="A0A8J4A1Y6"/>
<evidence type="ECO:0000313" key="5">
    <source>
        <dbReference type="EMBL" id="GIJ73323.1"/>
    </source>
</evidence>
<dbReference type="PANTHER" id="PTHR10434:SF11">
    <property type="entry name" value="1-ACYL-SN-GLYCEROL-3-PHOSPHATE ACYLTRANSFERASE"/>
    <property type="match status" value="1"/>
</dbReference>
<evidence type="ECO:0000256" key="3">
    <source>
        <dbReference type="SAM" id="MobiDB-lite"/>
    </source>
</evidence>
<dbReference type="GO" id="GO:0006654">
    <property type="term" value="P:phosphatidic acid biosynthetic process"/>
    <property type="evidence" value="ECO:0007669"/>
    <property type="project" value="TreeGrafter"/>
</dbReference>
<reference evidence="5" key="1">
    <citation type="submission" date="2021-01" db="EMBL/GenBank/DDBJ databases">
        <title>Whole genome shotgun sequence of Virgisporangium ochraceum NBRC 16418.</title>
        <authorList>
            <person name="Komaki H."/>
            <person name="Tamura T."/>
        </authorList>
    </citation>
    <scope>NUCLEOTIDE SEQUENCE</scope>
    <source>
        <strain evidence="5">NBRC 16418</strain>
    </source>
</reference>
<evidence type="ECO:0000256" key="1">
    <source>
        <dbReference type="ARBA" id="ARBA00022679"/>
    </source>
</evidence>
<dbReference type="SMART" id="SM00563">
    <property type="entry name" value="PlsC"/>
    <property type="match status" value="1"/>
</dbReference>
<keyword evidence="2 5" id="KW-0012">Acyltransferase</keyword>
<dbReference type="EMBL" id="BOPH01000113">
    <property type="protein sequence ID" value="GIJ73323.1"/>
    <property type="molecule type" value="Genomic_DNA"/>
</dbReference>
<evidence type="ECO:0000256" key="2">
    <source>
        <dbReference type="ARBA" id="ARBA00023315"/>
    </source>
</evidence>
<evidence type="ECO:0000259" key="4">
    <source>
        <dbReference type="SMART" id="SM00563"/>
    </source>
</evidence>
<dbReference type="PANTHER" id="PTHR10434">
    <property type="entry name" value="1-ACYL-SN-GLYCEROL-3-PHOSPHATE ACYLTRANSFERASE"/>
    <property type="match status" value="1"/>
</dbReference>
<dbReference type="Proteomes" id="UP000635606">
    <property type="component" value="Unassembled WGS sequence"/>
</dbReference>